<feature type="chain" id="PRO_5045063296" description="Secreted protein" evidence="2">
    <location>
        <begin position="22"/>
        <end position="94"/>
    </location>
</feature>
<evidence type="ECO:0000256" key="2">
    <source>
        <dbReference type="SAM" id="SignalP"/>
    </source>
</evidence>
<dbReference type="Proteomes" id="UP001595975">
    <property type="component" value="Unassembled WGS sequence"/>
</dbReference>
<evidence type="ECO:0000313" key="4">
    <source>
        <dbReference type="Proteomes" id="UP001595975"/>
    </source>
</evidence>
<evidence type="ECO:0000256" key="1">
    <source>
        <dbReference type="SAM" id="MobiDB-lite"/>
    </source>
</evidence>
<proteinExistence type="predicted"/>
<feature type="signal peptide" evidence="2">
    <location>
        <begin position="1"/>
        <end position="21"/>
    </location>
</feature>
<keyword evidence="2" id="KW-0732">Signal</keyword>
<name>A0ABW0XDC8_9ACTN</name>
<protein>
    <recommendedName>
        <fullName evidence="5">Secreted protein</fullName>
    </recommendedName>
</protein>
<accession>A0ABW0XDC8</accession>
<comment type="caution">
    <text evidence="3">The sequence shown here is derived from an EMBL/GenBank/DDBJ whole genome shotgun (WGS) entry which is preliminary data.</text>
</comment>
<keyword evidence="4" id="KW-1185">Reference proteome</keyword>
<dbReference type="EMBL" id="JBHSOF010000161">
    <property type="protein sequence ID" value="MFC5668547.1"/>
    <property type="molecule type" value="Genomic_DNA"/>
</dbReference>
<gene>
    <name evidence="3" type="ORF">ACFP3U_37045</name>
</gene>
<reference evidence="4" key="1">
    <citation type="journal article" date="2019" name="Int. J. Syst. Evol. Microbiol.">
        <title>The Global Catalogue of Microorganisms (GCM) 10K type strain sequencing project: providing services to taxonomists for standard genome sequencing and annotation.</title>
        <authorList>
            <consortium name="The Broad Institute Genomics Platform"/>
            <consortium name="The Broad Institute Genome Sequencing Center for Infectious Disease"/>
            <person name="Wu L."/>
            <person name="Ma J."/>
        </authorList>
    </citation>
    <scope>NUCLEOTIDE SEQUENCE [LARGE SCALE GENOMIC DNA]</scope>
    <source>
        <strain evidence="4">CGMCC 4.1437</strain>
    </source>
</reference>
<evidence type="ECO:0008006" key="5">
    <source>
        <dbReference type="Google" id="ProtNLM"/>
    </source>
</evidence>
<organism evidence="3 4">
    <name type="scientific">Kitasatospora misakiensis</name>
    <dbReference type="NCBI Taxonomy" id="67330"/>
    <lineage>
        <taxon>Bacteria</taxon>
        <taxon>Bacillati</taxon>
        <taxon>Actinomycetota</taxon>
        <taxon>Actinomycetes</taxon>
        <taxon>Kitasatosporales</taxon>
        <taxon>Streptomycetaceae</taxon>
        <taxon>Kitasatospora</taxon>
    </lineage>
</organism>
<feature type="region of interest" description="Disordered" evidence="1">
    <location>
        <begin position="75"/>
        <end position="94"/>
    </location>
</feature>
<evidence type="ECO:0000313" key="3">
    <source>
        <dbReference type="EMBL" id="MFC5668547.1"/>
    </source>
</evidence>
<feature type="non-terminal residue" evidence="3">
    <location>
        <position position="94"/>
    </location>
</feature>
<sequence length="94" mass="9573">MRIRTIAAAVAALALPLTACASDGGTVSQSKGSCKDAIRDLVKDPDAAGDEKPPACEGFTDAELEDMAKEVLGDELAGSLDVDAEEPAEEKPAA</sequence>